<dbReference type="Pfam" id="PF13585">
    <property type="entry name" value="CHU_C"/>
    <property type="match status" value="1"/>
</dbReference>
<sequence>MQQKLLLLFCFFSIGIVNGQQIELYTQFNGQYDYTAIGNTLNVEENEASFNCTILDQSSASLNLNPNQTVKAAYLYWAGSGNGDFDVSLNNQQIQAERTFSYTLDFYRSFFAAFADVTNLVNAEGNGLYTLSDIDLQEAIEGYHCQTGTNFGGWAIIIVYEEDSLPINQVSIFDGLQAVSINNTSLTINLNVNVIDNQDAKIGFLAWEGDHLLAVEETLQVNGNIISNPPLNPADNAFNGTNSFTGATNLYNMDLDVYDIENNINIGDTSAEIKLTSGDGVQQSDFVMVHNIVTVLNSKLPNPSPEISNVATNCNSHEILVDYTVHNTNATDTLPPNTLVSFYANNVFLAETHTQNAIPVDGFENGQILLDIPTSIPNNFTLEMQVNLDEQNNPIINEIDPEDNFASQNIQLIVPTIANPLQDIKKCDDANNDGFAIWDFTENATLALGNQENVEISFHLSQADADNNTNPITPINSYQNTEIPQVIYVRATSTLDANCYQTDNFLLDLFYLPQVTTPQNLIYCDDPGNDGLASFDLSEIIPDLIGNQNNLSVSFYLSGEELENDNPIVNPENFENTSNPQTVYIKVFNTANPLCYDTTSIKLEVEPIELFSFEGLLACDKGFDTAIFDLTEIEESLNLSADEEIIAYFTSAADAGLNENPIAFPTAFENQTNPQSIFIRKENPETDSCYQLLQFPLKIENCPPFIPDGFSPNNDGVNDVFEISGLYDIFENFNLKIYTRYGNLIYEGNNNIPPWDGTSTQGLTNTGKNLPTGTYYYILNLNDPNYQLIKGWVYLNR</sequence>
<dbReference type="RefSeq" id="WP_141420617.1">
    <property type="nucleotide sequence ID" value="NZ_VIAR01000002.1"/>
</dbReference>
<dbReference type="Proteomes" id="UP000317169">
    <property type="component" value="Unassembled WGS sequence"/>
</dbReference>
<comment type="caution">
    <text evidence="1">The sequence shown here is derived from an EMBL/GenBank/DDBJ whole genome shotgun (WGS) entry which is preliminary data.</text>
</comment>
<accession>A0A507ZSY6</accession>
<dbReference type="NCBIfam" id="TIGR04131">
    <property type="entry name" value="Bac_Flav_CTERM"/>
    <property type="match status" value="1"/>
</dbReference>
<name>A0A507ZSY6_9FLAO</name>
<dbReference type="InterPro" id="IPR026341">
    <property type="entry name" value="T9SS_type_B"/>
</dbReference>
<gene>
    <name evidence="1" type="ORF">FKR84_02515</name>
</gene>
<evidence type="ECO:0000313" key="2">
    <source>
        <dbReference type="Proteomes" id="UP000317169"/>
    </source>
</evidence>
<keyword evidence="2" id="KW-1185">Reference proteome</keyword>
<proteinExistence type="predicted"/>
<dbReference type="OrthoDB" id="1140688at2"/>
<evidence type="ECO:0000313" key="1">
    <source>
        <dbReference type="EMBL" id="TQD40087.1"/>
    </source>
</evidence>
<dbReference type="AlphaFoldDB" id="A0A507ZSY6"/>
<organism evidence="1 2">
    <name type="scientific">Haloflavibacter putidus</name>
    <dbReference type="NCBI Taxonomy" id="2576776"/>
    <lineage>
        <taxon>Bacteria</taxon>
        <taxon>Pseudomonadati</taxon>
        <taxon>Bacteroidota</taxon>
        <taxon>Flavobacteriia</taxon>
        <taxon>Flavobacteriales</taxon>
        <taxon>Flavobacteriaceae</taxon>
        <taxon>Haloflavibacter</taxon>
    </lineage>
</organism>
<dbReference type="EMBL" id="VIAR01000002">
    <property type="protein sequence ID" value="TQD40087.1"/>
    <property type="molecule type" value="Genomic_DNA"/>
</dbReference>
<reference evidence="1 2" key="1">
    <citation type="submission" date="2019-06" db="EMBL/GenBank/DDBJ databases">
        <title>Flavibacter putida gen. nov., sp. nov., a novel marine bacterium of the family Flavobacteriaceae isolated from coastal seawater.</title>
        <authorList>
            <person name="Feng X."/>
        </authorList>
    </citation>
    <scope>NUCLEOTIDE SEQUENCE [LARGE SCALE GENOMIC DNA]</scope>
    <source>
        <strain evidence="1 2">PLHSN227</strain>
    </source>
</reference>
<protein>
    <submittedName>
        <fullName evidence="1">Gliding motility-associated C-terminal domain-containing protein</fullName>
    </submittedName>
</protein>